<dbReference type="Pfam" id="PF04816">
    <property type="entry name" value="TrmK"/>
    <property type="match status" value="1"/>
</dbReference>
<evidence type="ECO:0000313" key="2">
    <source>
        <dbReference type="Proteomes" id="UP000826550"/>
    </source>
</evidence>
<organism evidence="1 2">
    <name type="scientific">Lactobacillus panisapium</name>
    <dbReference type="NCBI Taxonomy" id="2012495"/>
    <lineage>
        <taxon>Bacteria</taxon>
        <taxon>Bacillati</taxon>
        <taxon>Bacillota</taxon>
        <taxon>Bacilli</taxon>
        <taxon>Lactobacillales</taxon>
        <taxon>Lactobacillaceae</taxon>
        <taxon>Lactobacillus</taxon>
    </lineage>
</organism>
<accession>A0ABX8W9I7</accession>
<keyword evidence="2" id="KW-1185">Reference proteome</keyword>
<proteinExistence type="predicted"/>
<name>A0ABX8W9I7_9LACO</name>
<dbReference type="InterPro" id="IPR029063">
    <property type="entry name" value="SAM-dependent_MTases_sf"/>
</dbReference>
<dbReference type="Proteomes" id="UP000826550">
    <property type="component" value="Chromosome"/>
</dbReference>
<dbReference type="GO" id="GO:0032259">
    <property type="term" value="P:methylation"/>
    <property type="evidence" value="ECO:0007669"/>
    <property type="project" value="UniProtKB-KW"/>
</dbReference>
<protein>
    <submittedName>
        <fullName evidence="1">SAM-dependent methyltransferase</fullName>
    </submittedName>
</protein>
<keyword evidence="1" id="KW-0489">Methyltransferase</keyword>
<dbReference type="PANTHER" id="PTHR38451:SF1">
    <property type="entry name" value="TRNA (ADENINE(22)-N(1))-METHYLTRANSFERASE"/>
    <property type="match status" value="1"/>
</dbReference>
<dbReference type="Gene3D" id="3.40.50.150">
    <property type="entry name" value="Vaccinia Virus protein VP39"/>
    <property type="match status" value="1"/>
</dbReference>
<dbReference type="GO" id="GO:0008168">
    <property type="term" value="F:methyltransferase activity"/>
    <property type="evidence" value="ECO:0007669"/>
    <property type="project" value="UniProtKB-KW"/>
</dbReference>
<sequence>MNLRLNSLAAMVDEGVRIADIGTDHAYLPIELINSGKISYAIASDIAKGPLDNAKKDVQEAGLADQIDIRLGAGLSTVSERDLIDTVIIAGMGGKLITQILDDAWQNKLQFKTLVLEPNVGECGVRKWLTEHSYEIKAEQIVSEAGHTYELIKAVKSQIKSNLSTAELYFGPFLLREKNDIFKQKWLGQLKYHQSLLTNLNKAKNKDLVHIKQVEHEIKMIEGVLND</sequence>
<dbReference type="Gene3D" id="1.10.287.1890">
    <property type="match status" value="1"/>
</dbReference>
<dbReference type="SUPFAM" id="SSF53335">
    <property type="entry name" value="S-adenosyl-L-methionine-dependent methyltransferases"/>
    <property type="match status" value="1"/>
</dbReference>
<keyword evidence="1" id="KW-0808">Transferase</keyword>
<dbReference type="RefSeq" id="WP_220219686.1">
    <property type="nucleotide sequence ID" value="NZ_CP048268.1"/>
</dbReference>
<evidence type="ECO:0000313" key="1">
    <source>
        <dbReference type="EMBL" id="QYN52843.1"/>
    </source>
</evidence>
<dbReference type="PIRSF" id="PIRSF018637">
    <property type="entry name" value="TrmK"/>
    <property type="match status" value="1"/>
</dbReference>
<reference evidence="1 2" key="1">
    <citation type="submission" date="2020-01" db="EMBL/GenBank/DDBJ databases">
        <title>Vast differences in strain-level diversity in the gut microbiota of two closely related honey bee species.</title>
        <authorList>
            <person name="Ellegaard K.M."/>
            <person name="Suenami S."/>
            <person name="Miyazaki R."/>
            <person name="Engel P."/>
        </authorList>
    </citation>
    <scope>NUCLEOTIDE SEQUENCE [LARGE SCALE GENOMIC DNA]</scope>
    <source>
        <strain evidence="1 2">ESL0416</strain>
    </source>
</reference>
<dbReference type="EMBL" id="CP048268">
    <property type="protein sequence ID" value="QYN52843.1"/>
    <property type="molecule type" value="Genomic_DNA"/>
</dbReference>
<dbReference type="PANTHER" id="PTHR38451">
    <property type="entry name" value="TRNA (ADENINE(22)-N(1))-METHYLTRANSFERASE"/>
    <property type="match status" value="1"/>
</dbReference>
<dbReference type="InterPro" id="IPR006901">
    <property type="entry name" value="TrmK"/>
</dbReference>
<gene>
    <name evidence="1" type="ORF">GYM71_05190</name>
</gene>